<proteinExistence type="predicted"/>
<dbReference type="EMBL" id="CP073721">
    <property type="protein sequence ID" value="UWZ34649.1"/>
    <property type="molecule type" value="Genomic_DNA"/>
</dbReference>
<reference evidence="1" key="1">
    <citation type="submission" date="2021-04" db="EMBL/GenBank/DDBJ databases">
        <title>Biosynthetic gene clusters of Dactylosporangioum roseum.</title>
        <authorList>
            <person name="Hartkoorn R.C."/>
            <person name="Beaudoing E."/>
            <person name="Hot D."/>
            <person name="Moureu S."/>
        </authorList>
    </citation>
    <scope>NUCLEOTIDE SEQUENCE</scope>
    <source>
        <strain evidence="1">NRRL B-16295</strain>
    </source>
</reference>
<dbReference type="PROSITE" id="PS51257">
    <property type="entry name" value="PROKAR_LIPOPROTEIN"/>
    <property type="match status" value="1"/>
</dbReference>
<name>A0ABY5Z2E7_9ACTN</name>
<organism evidence="1 2">
    <name type="scientific">Dactylosporangium roseum</name>
    <dbReference type="NCBI Taxonomy" id="47989"/>
    <lineage>
        <taxon>Bacteria</taxon>
        <taxon>Bacillati</taxon>
        <taxon>Actinomycetota</taxon>
        <taxon>Actinomycetes</taxon>
        <taxon>Micromonosporales</taxon>
        <taxon>Micromonosporaceae</taxon>
        <taxon>Dactylosporangium</taxon>
    </lineage>
</organism>
<protein>
    <submittedName>
        <fullName evidence="1">Transposase</fullName>
    </submittedName>
</protein>
<sequence length="32" mass="3555">MDDRATFTAIVFVLTSGCTWRHLPPSFGMTVP</sequence>
<dbReference type="Proteomes" id="UP001058271">
    <property type="component" value="Chromosome"/>
</dbReference>
<dbReference type="RefSeq" id="WP_425545089.1">
    <property type="nucleotide sequence ID" value="NZ_BAAABS010000018.1"/>
</dbReference>
<evidence type="ECO:0000313" key="1">
    <source>
        <dbReference type="EMBL" id="UWZ34649.1"/>
    </source>
</evidence>
<evidence type="ECO:0000313" key="2">
    <source>
        <dbReference type="Proteomes" id="UP001058271"/>
    </source>
</evidence>
<gene>
    <name evidence="1" type="ORF">Drose_25945</name>
</gene>
<keyword evidence="2" id="KW-1185">Reference proteome</keyword>
<accession>A0ABY5Z2E7</accession>